<organism evidence="2 3">
    <name type="scientific">Mikania micrantha</name>
    <name type="common">bitter vine</name>
    <dbReference type="NCBI Taxonomy" id="192012"/>
    <lineage>
        <taxon>Eukaryota</taxon>
        <taxon>Viridiplantae</taxon>
        <taxon>Streptophyta</taxon>
        <taxon>Embryophyta</taxon>
        <taxon>Tracheophyta</taxon>
        <taxon>Spermatophyta</taxon>
        <taxon>Magnoliopsida</taxon>
        <taxon>eudicotyledons</taxon>
        <taxon>Gunneridae</taxon>
        <taxon>Pentapetalae</taxon>
        <taxon>asterids</taxon>
        <taxon>campanulids</taxon>
        <taxon>Asterales</taxon>
        <taxon>Asteraceae</taxon>
        <taxon>Asteroideae</taxon>
        <taxon>Heliantheae alliance</taxon>
        <taxon>Eupatorieae</taxon>
        <taxon>Mikania</taxon>
    </lineage>
</organism>
<dbReference type="OrthoDB" id="1917254at2759"/>
<gene>
    <name evidence="2" type="ORF">E3N88_31562</name>
</gene>
<proteinExistence type="predicted"/>
<dbReference type="PANTHER" id="PTHR33384">
    <property type="entry name" value="EXPRESSED PROTEIN"/>
    <property type="match status" value="1"/>
</dbReference>
<reference evidence="2 3" key="1">
    <citation type="submission" date="2019-05" db="EMBL/GenBank/DDBJ databases">
        <title>Mikania micrantha, genome provides insights into the molecular mechanism of rapid growth.</title>
        <authorList>
            <person name="Liu B."/>
        </authorList>
    </citation>
    <scope>NUCLEOTIDE SEQUENCE [LARGE SCALE GENOMIC DNA]</scope>
    <source>
        <strain evidence="2">NLD-2019</strain>
        <tissue evidence="2">Leaf</tissue>
    </source>
</reference>
<comment type="caution">
    <text evidence="2">The sequence shown here is derived from an EMBL/GenBank/DDBJ whole genome shotgun (WGS) entry which is preliminary data.</text>
</comment>
<dbReference type="EMBL" id="SZYD01000015">
    <property type="protein sequence ID" value="KAD3642338.1"/>
    <property type="molecule type" value="Genomic_DNA"/>
</dbReference>
<feature type="region of interest" description="Disordered" evidence="1">
    <location>
        <begin position="122"/>
        <end position="152"/>
    </location>
</feature>
<keyword evidence="3" id="KW-1185">Reference proteome</keyword>
<dbReference type="AlphaFoldDB" id="A0A5N6MQE8"/>
<sequence>MNHCGIHQKNAFASSCEEMRSSVSVSVSFDNGVPMLCPKPRRLSLFTTTFNEPVRPLRWQMCHQSEAYDSKTGPDLLDIIFSKSGGTGAPDQTCTQVASSPPFFSGSPPSRVSNPLIQDARFGDDKISPVSPRSMIPNPASPSPSTSTSKGGCLLSNFGNKPAVRIEGFDCLDRDNRRNCSIPTLA</sequence>
<name>A0A5N6MQE8_9ASTR</name>
<evidence type="ECO:0000256" key="1">
    <source>
        <dbReference type="SAM" id="MobiDB-lite"/>
    </source>
</evidence>
<protein>
    <submittedName>
        <fullName evidence="2">Uncharacterized protein</fullName>
    </submittedName>
</protein>
<evidence type="ECO:0000313" key="2">
    <source>
        <dbReference type="EMBL" id="KAD3642338.1"/>
    </source>
</evidence>
<dbReference type="PANTHER" id="PTHR33384:SF1">
    <property type="entry name" value="EXPRESSED PROTEIN"/>
    <property type="match status" value="1"/>
</dbReference>
<evidence type="ECO:0000313" key="3">
    <source>
        <dbReference type="Proteomes" id="UP000326396"/>
    </source>
</evidence>
<dbReference type="Proteomes" id="UP000326396">
    <property type="component" value="Linkage Group LG5"/>
</dbReference>
<accession>A0A5N6MQE8</accession>